<feature type="compositionally biased region" description="Basic and acidic residues" evidence="1">
    <location>
        <begin position="13"/>
        <end position="34"/>
    </location>
</feature>
<dbReference type="EMBL" id="JH011629">
    <property type="protein sequence ID" value="EGV91435.1"/>
    <property type="molecule type" value="Genomic_DNA"/>
</dbReference>
<feature type="region of interest" description="Disordered" evidence="1">
    <location>
        <begin position="1"/>
        <end position="119"/>
    </location>
</feature>
<proteinExistence type="predicted"/>
<evidence type="ECO:0000313" key="2">
    <source>
        <dbReference type="EMBL" id="EGV91435.1"/>
    </source>
</evidence>
<organism evidence="2 3">
    <name type="scientific">Cricetulus griseus</name>
    <name type="common">Chinese hamster</name>
    <name type="synonym">Cricetulus barabensis griseus</name>
    <dbReference type="NCBI Taxonomy" id="10029"/>
    <lineage>
        <taxon>Eukaryota</taxon>
        <taxon>Metazoa</taxon>
        <taxon>Chordata</taxon>
        <taxon>Craniata</taxon>
        <taxon>Vertebrata</taxon>
        <taxon>Euteleostomi</taxon>
        <taxon>Mammalia</taxon>
        <taxon>Eutheria</taxon>
        <taxon>Euarchontoglires</taxon>
        <taxon>Glires</taxon>
        <taxon>Rodentia</taxon>
        <taxon>Myomorpha</taxon>
        <taxon>Muroidea</taxon>
        <taxon>Cricetidae</taxon>
        <taxon>Cricetinae</taxon>
        <taxon>Cricetulus</taxon>
    </lineage>
</organism>
<sequence>MPEVPGRMVGKGDPLEEDSKCPRRKIISDNDRQTSRARATAVATASACGDGHARRESGARESSVSAGLQAAPSGQRTATPQSPPGVNPLRAARPDRGGEPRGPSPFPKAAAAALWCPAG</sequence>
<evidence type="ECO:0000313" key="3">
    <source>
        <dbReference type="Proteomes" id="UP000001075"/>
    </source>
</evidence>
<name>G3IPH6_CRIGR</name>
<reference evidence="3" key="1">
    <citation type="journal article" date="2011" name="Nat. Biotechnol.">
        <title>The genomic sequence of the Chinese hamster ovary (CHO)-K1 cell line.</title>
        <authorList>
            <person name="Xu X."/>
            <person name="Nagarajan H."/>
            <person name="Lewis N.E."/>
            <person name="Pan S."/>
            <person name="Cai Z."/>
            <person name="Liu X."/>
            <person name="Chen W."/>
            <person name="Xie M."/>
            <person name="Wang W."/>
            <person name="Hammond S."/>
            <person name="Andersen M.R."/>
            <person name="Neff N."/>
            <person name="Passarelli B."/>
            <person name="Koh W."/>
            <person name="Fan H.C."/>
            <person name="Wang J."/>
            <person name="Gui Y."/>
            <person name="Lee K.H."/>
            <person name="Betenbaugh M.J."/>
            <person name="Quake S.R."/>
            <person name="Famili I."/>
            <person name="Palsson B.O."/>
            <person name="Wang J."/>
        </authorList>
    </citation>
    <scope>NUCLEOTIDE SEQUENCE [LARGE SCALE GENOMIC DNA]</scope>
    <source>
        <strain evidence="3">CHO K1 cell line</strain>
    </source>
</reference>
<protein>
    <submittedName>
        <fullName evidence="2">Uncharacterized protein</fullName>
    </submittedName>
</protein>
<evidence type="ECO:0000256" key="1">
    <source>
        <dbReference type="SAM" id="MobiDB-lite"/>
    </source>
</evidence>
<gene>
    <name evidence="2" type="ORF">I79_025889</name>
</gene>
<dbReference type="AlphaFoldDB" id="G3IPH6"/>
<dbReference type="InParanoid" id="G3IPH6"/>
<accession>G3IPH6</accession>
<dbReference type="Proteomes" id="UP000001075">
    <property type="component" value="Unassembled WGS sequence"/>
</dbReference>
<feature type="compositionally biased region" description="Low complexity" evidence="1">
    <location>
        <begin position="36"/>
        <end position="47"/>
    </location>
</feature>
<feature type="compositionally biased region" description="Polar residues" evidence="1">
    <location>
        <begin position="60"/>
        <end position="80"/>
    </location>
</feature>